<organism evidence="2 3">
    <name type="scientific">candidate division WWE3 bacterium CG10_big_fil_rev_8_21_14_0_10_32_10</name>
    <dbReference type="NCBI Taxonomy" id="1975090"/>
    <lineage>
        <taxon>Bacteria</taxon>
        <taxon>Katanobacteria</taxon>
    </lineage>
</organism>
<evidence type="ECO:0000256" key="1">
    <source>
        <dbReference type="SAM" id="Phobius"/>
    </source>
</evidence>
<feature type="transmembrane region" description="Helical" evidence="1">
    <location>
        <begin position="323"/>
        <end position="344"/>
    </location>
</feature>
<feature type="transmembrane region" description="Helical" evidence="1">
    <location>
        <begin position="146"/>
        <end position="164"/>
    </location>
</feature>
<gene>
    <name evidence="2" type="ORF">COV24_03895</name>
</gene>
<name>A0A2H0R9M0_UNCKA</name>
<accession>A0A2H0R9M0</accession>
<reference evidence="2 3" key="1">
    <citation type="submission" date="2017-09" db="EMBL/GenBank/DDBJ databases">
        <title>Depth-based differentiation of microbial function through sediment-hosted aquifers and enrichment of novel symbionts in the deep terrestrial subsurface.</title>
        <authorList>
            <person name="Probst A.J."/>
            <person name="Ladd B."/>
            <person name="Jarett J.K."/>
            <person name="Geller-Mcgrath D.E."/>
            <person name="Sieber C.M."/>
            <person name="Emerson J.B."/>
            <person name="Anantharaman K."/>
            <person name="Thomas B.C."/>
            <person name="Malmstrom R."/>
            <person name="Stieglmeier M."/>
            <person name="Klingl A."/>
            <person name="Woyke T."/>
            <person name="Ryan C.M."/>
            <person name="Banfield J.F."/>
        </authorList>
    </citation>
    <scope>NUCLEOTIDE SEQUENCE [LARGE SCALE GENOMIC DNA]</scope>
    <source>
        <strain evidence="2">CG10_big_fil_rev_8_21_14_0_10_32_10</strain>
    </source>
</reference>
<keyword evidence="1" id="KW-0812">Transmembrane</keyword>
<feature type="transmembrane region" description="Helical" evidence="1">
    <location>
        <begin position="17"/>
        <end position="37"/>
    </location>
</feature>
<dbReference type="EMBL" id="PCXU01000034">
    <property type="protein sequence ID" value="PIR43208.1"/>
    <property type="molecule type" value="Genomic_DNA"/>
</dbReference>
<keyword evidence="1" id="KW-1133">Transmembrane helix</keyword>
<dbReference type="AlphaFoldDB" id="A0A2H0R9M0"/>
<evidence type="ECO:0000313" key="3">
    <source>
        <dbReference type="Proteomes" id="UP000230214"/>
    </source>
</evidence>
<feature type="transmembrane region" description="Helical" evidence="1">
    <location>
        <begin position="170"/>
        <end position="187"/>
    </location>
</feature>
<feature type="transmembrane region" description="Helical" evidence="1">
    <location>
        <begin position="110"/>
        <end position="134"/>
    </location>
</feature>
<keyword evidence="1" id="KW-0472">Membrane</keyword>
<feature type="transmembrane region" description="Helical" evidence="1">
    <location>
        <begin position="350"/>
        <end position="367"/>
    </location>
</feature>
<protein>
    <submittedName>
        <fullName evidence="2">Uncharacterized protein</fullName>
    </submittedName>
</protein>
<evidence type="ECO:0000313" key="2">
    <source>
        <dbReference type="EMBL" id="PIR43208.1"/>
    </source>
</evidence>
<feature type="transmembrane region" description="Helical" evidence="1">
    <location>
        <begin position="374"/>
        <end position="392"/>
    </location>
</feature>
<feature type="transmembrane region" description="Helical" evidence="1">
    <location>
        <begin position="291"/>
        <end position="311"/>
    </location>
</feature>
<proteinExistence type="predicted"/>
<comment type="caution">
    <text evidence="2">The sequence shown here is derived from an EMBL/GenBank/DDBJ whole genome shotgun (WGS) entry which is preliminary data.</text>
</comment>
<dbReference type="Proteomes" id="UP000230214">
    <property type="component" value="Unassembled WGS sequence"/>
</dbReference>
<feature type="transmembrane region" description="Helical" evidence="1">
    <location>
        <begin position="243"/>
        <end position="265"/>
    </location>
</feature>
<sequence length="503" mass="59893">MKIVGFMYMNYKKNYKYFLFIVPILYLIVSLFSLPQVGLGWDTSVNLAKGEQVYIFLKTLNVTYLKDYPNLTSKYFLEVPGFSNGHPTSSSFLSFVTGNLLIDVFGFKYYFFHIFNIILSFSFLYFFGQFVYKYFSLVKENVKKKLIVSLFTQLFVISIPYFLIYSLSDIKDLPVLAFSFFSFYFLYEINNKNYRVNYILFLLFFVLALYSKFSLIFLLPLFIYVLIIQVLKYKSTFKLNKKYFLITGLLILFVLTFIFWPQLIFNFKYEFSRVLFLYIDTPILKSGTVPLYVDLIYSTPLILIFIFIFSVRNFILFQKKRNIILVCIWVFPVLLYSIISHNYYEGLRQFLFLIVPLSLVVASFIIDKGIHENMYVFVIMILFLMFLFMTPLHKIGYTNILQNKNYIKNDNWGLSLPYGVEYVKTNYADKKVYYSPANFLLKYYNFSNFEYISTNLVDAQVLITVPNNYWYESEKKDRELYFVKTKTFYAGDRVVIEIWEKGG</sequence>